<accession>A0A917YTW4</accession>
<name>A0A917YTW4_9ACTN</name>
<comment type="caution">
    <text evidence="2">The sequence shown here is derived from an EMBL/GenBank/DDBJ whole genome shotgun (WGS) entry which is preliminary data.</text>
</comment>
<reference evidence="2" key="1">
    <citation type="journal article" date="2014" name="Int. J. Syst. Evol. Microbiol.">
        <title>Complete genome sequence of Corynebacterium casei LMG S-19264T (=DSM 44701T), isolated from a smear-ripened cheese.</title>
        <authorList>
            <consortium name="US DOE Joint Genome Institute (JGI-PGF)"/>
            <person name="Walter F."/>
            <person name="Albersmeier A."/>
            <person name="Kalinowski J."/>
            <person name="Ruckert C."/>
        </authorList>
    </citation>
    <scope>NUCLEOTIDE SEQUENCE</scope>
    <source>
        <strain evidence="2">CGMCC 4.7368</strain>
    </source>
</reference>
<dbReference type="EMBL" id="BMNH01000004">
    <property type="protein sequence ID" value="GGO66098.1"/>
    <property type="molecule type" value="Genomic_DNA"/>
</dbReference>
<sequence>MSILDKVKEMLGGLQEKAHHIPKQSRQEKPGDMPGEPRAHGEETAGGGQTGPAAQDKTGDEEV</sequence>
<evidence type="ECO:0000256" key="1">
    <source>
        <dbReference type="SAM" id="MobiDB-lite"/>
    </source>
</evidence>
<evidence type="ECO:0000313" key="2">
    <source>
        <dbReference type="EMBL" id="GGO66098.1"/>
    </source>
</evidence>
<evidence type="ECO:0000313" key="3">
    <source>
        <dbReference type="Proteomes" id="UP000646523"/>
    </source>
</evidence>
<feature type="compositionally biased region" description="Basic and acidic residues" evidence="1">
    <location>
        <begin position="25"/>
        <end position="43"/>
    </location>
</feature>
<dbReference type="RefSeq" id="WP_189123670.1">
    <property type="nucleotide sequence ID" value="NZ_BMNH01000004.1"/>
</dbReference>
<proteinExistence type="predicted"/>
<organism evidence="2 3">
    <name type="scientific">Nonomuraea cavernae</name>
    <dbReference type="NCBI Taxonomy" id="2045107"/>
    <lineage>
        <taxon>Bacteria</taxon>
        <taxon>Bacillati</taxon>
        <taxon>Actinomycetota</taxon>
        <taxon>Actinomycetes</taxon>
        <taxon>Streptosporangiales</taxon>
        <taxon>Streptosporangiaceae</taxon>
        <taxon>Nonomuraea</taxon>
    </lineage>
</organism>
<feature type="region of interest" description="Disordered" evidence="1">
    <location>
        <begin position="1"/>
        <end position="63"/>
    </location>
</feature>
<dbReference type="AlphaFoldDB" id="A0A917YTW4"/>
<protein>
    <submittedName>
        <fullName evidence="2">Uncharacterized protein</fullName>
    </submittedName>
</protein>
<keyword evidence="3" id="KW-1185">Reference proteome</keyword>
<reference evidence="2" key="2">
    <citation type="submission" date="2020-09" db="EMBL/GenBank/DDBJ databases">
        <authorList>
            <person name="Sun Q."/>
            <person name="Zhou Y."/>
        </authorList>
    </citation>
    <scope>NUCLEOTIDE SEQUENCE</scope>
    <source>
        <strain evidence="2">CGMCC 4.7368</strain>
    </source>
</reference>
<gene>
    <name evidence="2" type="ORF">GCM10012289_19300</name>
</gene>
<dbReference type="Proteomes" id="UP000646523">
    <property type="component" value="Unassembled WGS sequence"/>
</dbReference>